<dbReference type="Proteomes" id="UP000182584">
    <property type="component" value="Unassembled WGS sequence"/>
</dbReference>
<evidence type="ECO:0008006" key="4">
    <source>
        <dbReference type="Google" id="ProtNLM"/>
    </source>
</evidence>
<name>A0A1H9P7K5_BUTFI</name>
<reference evidence="2 3" key="1">
    <citation type="submission" date="2016-10" db="EMBL/GenBank/DDBJ databases">
        <authorList>
            <person name="de Groot N.N."/>
        </authorList>
    </citation>
    <scope>NUCLEOTIDE SEQUENCE [LARGE SCALE GENOMIC DNA]</scope>
    <source>
        <strain evidence="2 3">AR40</strain>
    </source>
</reference>
<evidence type="ECO:0000313" key="2">
    <source>
        <dbReference type="EMBL" id="SER43553.1"/>
    </source>
</evidence>
<proteinExistence type="predicted"/>
<dbReference type="OrthoDB" id="1705981at2"/>
<sequence length="390" mass="42740">MKNMDDVLYEALSPMEKPSINLNRKILEANKEINMKRIVPLKHKFSLSAAAAIFTLVIALSSVTAYAALKYLSAQEVASALSENKLAEGFDSDNLLKEAQTQHFEDYDVTLLGLVSGQNLSEYISVDNGEIISDNTYAAVAISRADGSPMPDTSSDDYGKEDFLVSPYIEGLDPAQYNIFSLNAGGYLAVVENGVQYRIMEVENIEAFADRKIYLGVSDGSFYNSEAYIYDTNTGSLSRNSDYSGVNALFVLPIEASKADQDKANAILEKINNPDEADENELSQELPADVEEFMAKLTIDNIDEYAEPVESTRQILTPDKDGLINYEYVIPSGGSGNGYVAVDDLFPDGVAGMSDRFGWASSEGLSDLWIETYTLNEDGTVTFVIYVPKS</sequence>
<dbReference type="RefSeq" id="WP_074754944.1">
    <property type="nucleotide sequence ID" value="NZ_FOGJ01000005.1"/>
</dbReference>
<accession>A0A1H9P7K5</accession>
<evidence type="ECO:0000256" key="1">
    <source>
        <dbReference type="SAM" id="Phobius"/>
    </source>
</evidence>
<protein>
    <recommendedName>
        <fullName evidence="4">DUF4179 domain-containing protein</fullName>
    </recommendedName>
</protein>
<keyword evidence="1" id="KW-0812">Transmembrane</keyword>
<feature type="transmembrane region" description="Helical" evidence="1">
    <location>
        <begin position="45"/>
        <end position="69"/>
    </location>
</feature>
<keyword evidence="1" id="KW-1133">Transmembrane helix</keyword>
<gene>
    <name evidence="2" type="ORF">SAMN04487884_105147</name>
</gene>
<organism evidence="2 3">
    <name type="scientific">Butyrivibrio fibrisolvens</name>
    <dbReference type="NCBI Taxonomy" id="831"/>
    <lineage>
        <taxon>Bacteria</taxon>
        <taxon>Bacillati</taxon>
        <taxon>Bacillota</taxon>
        <taxon>Clostridia</taxon>
        <taxon>Lachnospirales</taxon>
        <taxon>Lachnospiraceae</taxon>
        <taxon>Butyrivibrio</taxon>
    </lineage>
</organism>
<dbReference type="eggNOG" id="ENOG502Z7PC">
    <property type="taxonomic scope" value="Bacteria"/>
</dbReference>
<evidence type="ECO:0000313" key="3">
    <source>
        <dbReference type="Proteomes" id="UP000182584"/>
    </source>
</evidence>
<keyword evidence="1" id="KW-0472">Membrane</keyword>
<dbReference type="AlphaFoldDB" id="A0A1H9P7K5"/>
<dbReference type="EMBL" id="FOGJ01000005">
    <property type="protein sequence ID" value="SER43553.1"/>
    <property type="molecule type" value="Genomic_DNA"/>
</dbReference>